<protein>
    <recommendedName>
        <fullName evidence="4">Glycerophosphoryl diester phosphodiesterase membrane domain-containing protein</fullName>
    </recommendedName>
</protein>
<feature type="transmembrane region" description="Helical" evidence="1">
    <location>
        <begin position="132"/>
        <end position="155"/>
    </location>
</feature>
<keyword evidence="1" id="KW-1133">Transmembrane helix</keyword>
<gene>
    <name evidence="2" type="ORF">MPEBLZ_03665</name>
</gene>
<organism evidence="2 3">
    <name type="scientific">Candidatus Methanoperedens nitratireducens</name>
    <dbReference type="NCBI Taxonomy" id="1392998"/>
    <lineage>
        <taxon>Archaea</taxon>
        <taxon>Methanobacteriati</taxon>
        <taxon>Methanobacteriota</taxon>
        <taxon>Stenosarchaea group</taxon>
        <taxon>Methanomicrobia</taxon>
        <taxon>Methanosarcinales</taxon>
        <taxon>ANME-2 cluster</taxon>
        <taxon>Candidatus Methanoperedentaceae</taxon>
        <taxon>Candidatus Methanoperedens</taxon>
    </lineage>
</organism>
<dbReference type="Proteomes" id="UP000050360">
    <property type="component" value="Unassembled WGS sequence"/>
</dbReference>
<dbReference type="InterPro" id="IPR055966">
    <property type="entry name" value="DUF7544"/>
</dbReference>
<feature type="transmembrane region" description="Helical" evidence="1">
    <location>
        <begin position="229"/>
        <end position="250"/>
    </location>
</feature>
<reference evidence="2 3" key="1">
    <citation type="submission" date="2015-09" db="EMBL/GenBank/DDBJ databases">
        <title>A metagenomics-based metabolic model of nitrate-dependent anaerobic oxidation of methane by Methanoperedens-like archaea.</title>
        <authorList>
            <person name="Arshad A."/>
            <person name="Speth D.R."/>
            <person name="De Graaf R.M."/>
            <person name="Op Den Camp H.J."/>
            <person name="Jetten M.S."/>
            <person name="Welte C.U."/>
        </authorList>
    </citation>
    <scope>NUCLEOTIDE SEQUENCE [LARGE SCALE GENOMIC DNA]</scope>
</reference>
<keyword evidence="1" id="KW-0472">Membrane</keyword>
<accession>A0A0P8CGH1</accession>
<evidence type="ECO:0000313" key="2">
    <source>
        <dbReference type="EMBL" id="KPQ41792.1"/>
    </source>
</evidence>
<dbReference type="EMBL" id="LKCM01000304">
    <property type="protein sequence ID" value="KPQ41792.1"/>
    <property type="molecule type" value="Genomic_DNA"/>
</dbReference>
<dbReference type="PATRIC" id="fig|1719120.3.peg.3977"/>
<proteinExistence type="predicted"/>
<evidence type="ECO:0000256" key="1">
    <source>
        <dbReference type="SAM" id="Phobius"/>
    </source>
</evidence>
<dbReference type="AlphaFoldDB" id="A0A0P8CGH1"/>
<sequence>MGWYGLEAFNSAIKRTKKSLAEPFDFWKWIRLGIIIFFIGGGGMGIPNFNFPASWQTDDRNMEAPSTQEIIGKITQFWYQYQTYILIGLALIIFIILLFTLLSSILEFVFVESLVTNKVAIRAYFRKYMHPGFNLFIIKITLSVVFLSLFILAMLPVFRQLPSGTITPGLIFSSILWFFGIALIFAVLSGIISSFISLAIPVVMYQRVGIIMAIKKVVRRFKEDWRQIVVYWVARFFAWIAGSIVVGIMALMLFMVILFILLIPALILYFILSALGQGSGSFLLWAVMIPYGLIAAVVLILFLLIVSVPLPVLMKYHLLTFMQMWYPDVKVPFVEPGAGSQSST</sequence>
<name>A0A0P8CGH1_9EURY</name>
<feature type="transmembrane region" description="Helical" evidence="1">
    <location>
        <begin position="26"/>
        <end position="46"/>
    </location>
</feature>
<feature type="transmembrane region" description="Helical" evidence="1">
    <location>
        <begin position="175"/>
        <end position="208"/>
    </location>
</feature>
<dbReference type="Pfam" id="PF24400">
    <property type="entry name" value="DUF7544"/>
    <property type="match status" value="1"/>
</dbReference>
<keyword evidence="1" id="KW-0812">Transmembrane</keyword>
<feature type="transmembrane region" description="Helical" evidence="1">
    <location>
        <begin position="282"/>
        <end position="306"/>
    </location>
</feature>
<evidence type="ECO:0000313" key="3">
    <source>
        <dbReference type="Proteomes" id="UP000050360"/>
    </source>
</evidence>
<feature type="transmembrane region" description="Helical" evidence="1">
    <location>
        <begin position="256"/>
        <end position="275"/>
    </location>
</feature>
<feature type="transmembrane region" description="Helical" evidence="1">
    <location>
        <begin position="84"/>
        <end position="111"/>
    </location>
</feature>
<comment type="caution">
    <text evidence="2">The sequence shown here is derived from an EMBL/GenBank/DDBJ whole genome shotgun (WGS) entry which is preliminary data.</text>
</comment>
<evidence type="ECO:0008006" key="4">
    <source>
        <dbReference type="Google" id="ProtNLM"/>
    </source>
</evidence>